<accession>F2JU18</accession>
<dbReference type="AlphaFoldDB" id="F2JU18"/>
<dbReference type="STRING" id="717774.Marme_1166"/>
<dbReference type="Proteomes" id="UP000001062">
    <property type="component" value="Chromosome"/>
</dbReference>
<dbReference type="SUPFAM" id="SSF90002">
    <property type="entry name" value="Hypothetical protein YjiA, C-terminal domain"/>
    <property type="match status" value="1"/>
</dbReference>
<dbReference type="KEGG" id="mme:Marme_1166"/>
<evidence type="ECO:0000313" key="4">
    <source>
        <dbReference type="EMBL" id="ADZ90439.1"/>
    </source>
</evidence>
<dbReference type="InterPro" id="IPR051316">
    <property type="entry name" value="Zinc-reg_GTPase_activator"/>
</dbReference>
<reference evidence="4 5" key="1">
    <citation type="journal article" date="2012" name="Stand. Genomic Sci.">
        <title>Complete genome sequence of the melanogenic marine bacterium Marinomonas mediterranea type strain (MMB-1(T)).</title>
        <authorList>
            <person name="Lucas-Elio P."/>
            <person name="Goodwin L."/>
            <person name="Woyke T."/>
            <person name="Pitluck S."/>
            <person name="Nolan M."/>
            <person name="Kyrpides N.C."/>
            <person name="Detter J.C."/>
            <person name="Copeland A."/>
            <person name="Teshima H."/>
            <person name="Bruce D."/>
            <person name="Detter C."/>
            <person name="Tapia R."/>
            <person name="Han S."/>
            <person name="Land M.L."/>
            <person name="Ivanova N."/>
            <person name="Mikhailova N."/>
            <person name="Johnston A.W."/>
            <person name="Sanchez-Amat A."/>
        </authorList>
    </citation>
    <scope>NUCLEOTIDE SEQUENCE [LARGE SCALE GENOMIC DNA]</scope>
    <source>
        <strain evidence="5">ATCC 700492 / JCM 21426 / NBRC 103028 / MMB-1</strain>
    </source>
</reference>
<evidence type="ECO:0000313" key="5">
    <source>
        <dbReference type="Proteomes" id="UP000001062"/>
    </source>
</evidence>
<dbReference type="RefSeq" id="WP_013660344.1">
    <property type="nucleotide sequence ID" value="NC_015276.1"/>
</dbReference>
<dbReference type="PANTHER" id="PTHR13748:SF62">
    <property type="entry name" value="COBW DOMAIN-CONTAINING PROTEIN"/>
    <property type="match status" value="1"/>
</dbReference>
<evidence type="ECO:0000259" key="3">
    <source>
        <dbReference type="SMART" id="SM00833"/>
    </source>
</evidence>
<dbReference type="GO" id="GO:0000166">
    <property type="term" value="F:nucleotide binding"/>
    <property type="evidence" value="ECO:0007669"/>
    <property type="project" value="UniProtKB-KW"/>
</dbReference>
<name>F2JU18_MARM1</name>
<proteinExistence type="predicted"/>
<organism evidence="4 5">
    <name type="scientific">Marinomonas mediterranea (strain ATCC 700492 / JCM 21426 / NBRC 103028 / MMB-1)</name>
    <dbReference type="NCBI Taxonomy" id="717774"/>
    <lineage>
        <taxon>Bacteria</taxon>
        <taxon>Pseudomonadati</taxon>
        <taxon>Pseudomonadota</taxon>
        <taxon>Gammaproteobacteria</taxon>
        <taxon>Oceanospirillales</taxon>
        <taxon>Oceanospirillaceae</taxon>
        <taxon>Marinomonas</taxon>
    </lineage>
</organism>
<dbReference type="Gene3D" id="3.30.1220.10">
    <property type="entry name" value="CobW-like, C-terminal domain"/>
    <property type="match status" value="1"/>
</dbReference>
<evidence type="ECO:0000256" key="2">
    <source>
        <dbReference type="ARBA" id="ARBA00023186"/>
    </source>
</evidence>
<evidence type="ECO:0000256" key="1">
    <source>
        <dbReference type="ARBA" id="ARBA00022741"/>
    </source>
</evidence>
<dbReference type="InterPro" id="IPR011629">
    <property type="entry name" value="CobW-like_C"/>
</dbReference>
<dbReference type="PATRIC" id="fig|717774.3.peg.1211"/>
<dbReference type="GO" id="GO:0005737">
    <property type="term" value="C:cytoplasm"/>
    <property type="evidence" value="ECO:0007669"/>
    <property type="project" value="TreeGrafter"/>
</dbReference>
<dbReference type="SMART" id="SM00833">
    <property type="entry name" value="CobW_C"/>
    <property type="match status" value="1"/>
</dbReference>
<dbReference type="InterPro" id="IPR036627">
    <property type="entry name" value="CobW-likC_sf"/>
</dbReference>
<dbReference type="eggNOG" id="COG0523">
    <property type="taxonomic scope" value="Bacteria"/>
</dbReference>
<feature type="domain" description="CobW C-terminal" evidence="3">
    <location>
        <begin position="28"/>
        <end position="123"/>
    </location>
</feature>
<keyword evidence="5" id="KW-1185">Reference proteome</keyword>
<gene>
    <name evidence="4" type="ordered locus">Marme_1166</name>
</gene>
<keyword evidence="1" id="KW-0547">Nucleotide-binding</keyword>
<protein>
    <submittedName>
        <fullName evidence="4">Cobalamin synthesis CobW domain protein</fullName>
    </submittedName>
</protein>
<dbReference type="HOGENOM" id="CLU_1935503_0_0_6"/>
<dbReference type="EMBL" id="CP002583">
    <property type="protein sequence ID" value="ADZ90439.1"/>
    <property type="molecule type" value="Genomic_DNA"/>
</dbReference>
<sequence length="130" mass="14786">MKSEVLKIDAYIPSKPAAFSLSHHAGNIRSYCLVFDELLPEESFAYWLELMSTMRAENILRIKGIIEFKEKPDTPVIIHGVQQVVHPFVPMPEWPSEDTRSRLVVIGENLNGSEITVTFERYVGVRASLL</sequence>
<keyword evidence="2" id="KW-0143">Chaperone</keyword>
<dbReference type="PANTHER" id="PTHR13748">
    <property type="entry name" value="COBW-RELATED"/>
    <property type="match status" value="1"/>
</dbReference>
<dbReference type="Pfam" id="PF07683">
    <property type="entry name" value="CobW_C"/>
    <property type="match status" value="1"/>
</dbReference>